<proteinExistence type="predicted"/>
<organism evidence="1 2">
    <name type="scientific">Tropilaelaps mercedesae</name>
    <dbReference type="NCBI Taxonomy" id="418985"/>
    <lineage>
        <taxon>Eukaryota</taxon>
        <taxon>Metazoa</taxon>
        <taxon>Ecdysozoa</taxon>
        <taxon>Arthropoda</taxon>
        <taxon>Chelicerata</taxon>
        <taxon>Arachnida</taxon>
        <taxon>Acari</taxon>
        <taxon>Parasitiformes</taxon>
        <taxon>Mesostigmata</taxon>
        <taxon>Gamasina</taxon>
        <taxon>Dermanyssoidea</taxon>
        <taxon>Laelapidae</taxon>
        <taxon>Tropilaelaps</taxon>
    </lineage>
</organism>
<evidence type="ECO:0000313" key="2">
    <source>
        <dbReference type="Proteomes" id="UP000192247"/>
    </source>
</evidence>
<accession>A0A1V9X3P0</accession>
<name>A0A1V9X3P0_9ACAR</name>
<comment type="caution">
    <text evidence="1">The sequence shown here is derived from an EMBL/GenBank/DDBJ whole genome shotgun (WGS) entry which is preliminary data.</text>
</comment>
<protein>
    <submittedName>
        <fullName evidence="1">Uncharacterized protein</fullName>
    </submittedName>
</protein>
<gene>
    <name evidence="1" type="ORF">BIW11_13173</name>
</gene>
<sequence>MEGSEAVRLYTCGCLNVELRCATAATNSFVDDNLRTALGNQLTLLMKPEKRVVHEWLLREKFGVCHCLACNTNVFSLQPMYSKNQSGFHQQEQHESSQAIVVSDKLKRNETWIPSLRGHPSFSECFQILVDPTIAHQLAGLQEKANHIPHKQDSLVPGYMEESPVVCGLTHGMGPHRIKSLLGRITCKKNYLKYPI</sequence>
<dbReference type="AlphaFoldDB" id="A0A1V9X3P0"/>
<dbReference type="EMBL" id="MNPL01026379">
    <property type="protein sequence ID" value="OQR68016.1"/>
    <property type="molecule type" value="Genomic_DNA"/>
</dbReference>
<keyword evidence="2" id="KW-1185">Reference proteome</keyword>
<dbReference type="Proteomes" id="UP000192247">
    <property type="component" value="Unassembled WGS sequence"/>
</dbReference>
<evidence type="ECO:0000313" key="1">
    <source>
        <dbReference type="EMBL" id="OQR68016.1"/>
    </source>
</evidence>
<dbReference type="InParanoid" id="A0A1V9X3P0"/>
<reference evidence="1 2" key="1">
    <citation type="journal article" date="2017" name="Gigascience">
        <title>Draft genome of the honey bee ectoparasitic mite, Tropilaelaps mercedesae, is shaped by the parasitic life history.</title>
        <authorList>
            <person name="Dong X."/>
            <person name="Armstrong S.D."/>
            <person name="Xia D."/>
            <person name="Makepeace B.L."/>
            <person name="Darby A.C."/>
            <person name="Kadowaki T."/>
        </authorList>
    </citation>
    <scope>NUCLEOTIDE SEQUENCE [LARGE SCALE GENOMIC DNA]</scope>
    <source>
        <strain evidence="1">Wuxi-XJTLU</strain>
    </source>
</reference>